<protein>
    <submittedName>
        <fullName evidence="1">Uncharacterized protein</fullName>
    </submittedName>
</protein>
<keyword evidence="2" id="KW-1185">Reference proteome</keyword>
<accession>A0A842H9K4</accession>
<gene>
    <name evidence="1" type="ORF">H5P28_00795</name>
</gene>
<dbReference type="AlphaFoldDB" id="A0A842H9K4"/>
<dbReference type="Proteomes" id="UP000546464">
    <property type="component" value="Unassembled WGS sequence"/>
</dbReference>
<dbReference type="RefSeq" id="WP_185673803.1">
    <property type="nucleotide sequence ID" value="NZ_JACHVB010000011.1"/>
</dbReference>
<sequence>MPNPNLLLIGSGDFSLITGATVVPESEAAYDDASAMFGNVKTFSFQNQAETKDHFGSYRSVKILDRVFTTQLRLGYLLQLEEVDDRAVEVLFYGVSGELTGTDPDYRKINPLQRPQNLNGFARLRVWDDKHAQSPRLMHKDFFCNVRLNNQPEVGDEWFGYEMKVDVLSPVGTVYLRKDA</sequence>
<reference evidence="1 2" key="1">
    <citation type="submission" date="2020-07" db="EMBL/GenBank/DDBJ databases">
        <authorList>
            <person name="Feng X."/>
        </authorList>
    </citation>
    <scope>NUCLEOTIDE SEQUENCE [LARGE SCALE GENOMIC DNA]</scope>
    <source>
        <strain evidence="1 2">JCM31066</strain>
    </source>
</reference>
<dbReference type="EMBL" id="JACHVB010000011">
    <property type="protein sequence ID" value="MBC2592788.1"/>
    <property type="molecule type" value="Genomic_DNA"/>
</dbReference>
<comment type="caution">
    <text evidence="1">The sequence shown here is derived from an EMBL/GenBank/DDBJ whole genome shotgun (WGS) entry which is preliminary data.</text>
</comment>
<name>A0A842H9K4_9BACT</name>
<proteinExistence type="predicted"/>
<evidence type="ECO:0000313" key="2">
    <source>
        <dbReference type="Proteomes" id="UP000546464"/>
    </source>
</evidence>
<evidence type="ECO:0000313" key="1">
    <source>
        <dbReference type="EMBL" id="MBC2592788.1"/>
    </source>
</evidence>
<organism evidence="1 2">
    <name type="scientific">Ruficoccus amylovorans</name>
    <dbReference type="NCBI Taxonomy" id="1804625"/>
    <lineage>
        <taxon>Bacteria</taxon>
        <taxon>Pseudomonadati</taxon>
        <taxon>Verrucomicrobiota</taxon>
        <taxon>Opitutia</taxon>
        <taxon>Puniceicoccales</taxon>
        <taxon>Cerasicoccaceae</taxon>
        <taxon>Ruficoccus</taxon>
    </lineage>
</organism>